<name>K9WCC7_9CYAN</name>
<sequence>MTMTILGDKKQINPKKSCLKSHYKALNSGTEDKFEAWLMTIEDRWTDEILDCLKGNFPDWRGQ</sequence>
<dbReference type="eggNOG" id="ENOG502ZEEC">
    <property type="taxonomic scope" value="Bacteria"/>
</dbReference>
<dbReference type="RefSeq" id="WP_015181312.1">
    <property type="nucleotide sequence ID" value="NC_019738.1"/>
</dbReference>
<dbReference type="EMBL" id="CP003630">
    <property type="protein sequence ID" value="AFZ17152.1"/>
    <property type="molecule type" value="Genomic_DNA"/>
</dbReference>
<dbReference type="HOGENOM" id="CLU_2880881_0_0_3"/>
<dbReference type="OrthoDB" id="9911999at2"/>
<evidence type="ECO:0000313" key="2">
    <source>
        <dbReference type="Proteomes" id="UP000010471"/>
    </source>
</evidence>
<protein>
    <submittedName>
        <fullName evidence="1">Uncharacterized protein</fullName>
    </submittedName>
</protein>
<accession>K9WCC7</accession>
<dbReference type="KEGG" id="mic:Mic7113_1264"/>
<keyword evidence="2" id="KW-1185">Reference proteome</keyword>
<proteinExistence type="predicted"/>
<evidence type="ECO:0000313" key="1">
    <source>
        <dbReference type="EMBL" id="AFZ17152.1"/>
    </source>
</evidence>
<dbReference type="AlphaFoldDB" id="K9WCC7"/>
<gene>
    <name evidence="1" type="ORF">Mic7113_1264</name>
</gene>
<organism evidence="1 2">
    <name type="scientific">Allocoleopsis franciscana PCC 7113</name>
    <dbReference type="NCBI Taxonomy" id="1173027"/>
    <lineage>
        <taxon>Bacteria</taxon>
        <taxon>Bacillati</taxon>
        <taxon>Cyanobacteriota</taxon>
        <taxon>Cyanophyceae</taxon>
        <taxon>Coleofasciculales</taxon>
        <taxon>Coleofasciculaceae</taxon>
        <taxon>Allocoleopsis</taxon>
        <taxon>Allocoleopsis franciscana</taxon>
    </lineage>
</organism>
<reference evidence="1 2" key="1">
    <citation type="submission" date="2012-06" db="EMBL/GenBank/DDBJ databases">
        <title>Finished chromosome of genome of Microcoleus sp. PCC 7113.</title>
        <authorList>
            <consortium name="US DOE Joint Genome Institute"/>
            <person name="Gugger M."/>
            <person name="Coursin T."/>
            <person name="Rippka R."/>
            <person name="Tandeau De Marsac N."/>
            <person name="Huntemann M."/>
            <person name="Wei C.-L."/>
            <person name="Han J."/>
            <person name="Detter J.C."/>
            <person name="Han C."/>
            <person name="Tapia R."/>
            <person name="Chen A."/>
            <person name="Kyrpides N."/>
            <person name="Mavromatis K."/>
            <person name="Markowitz V."/>
            <person name="Szeto E."/>
            <person name="Ivanova N."/>
            <person name="Pagani I."/>
            <person name="Pati A."/>
            <person name="Goodwin L."/>
            <person name="Nordberg H.P."/>
            <person name="Cantor M.N."/>
            <person name="Hua S.X."/>
            <person name="Woyke T."/>
            <person name="Kerfeld C.A."/>
        </authorList>
    </citation>
    <scope>NUCLEOTIDE SEQUENCE [LARGE SCALE GENOMIC DNA]</scope>
    <source>
        <strain evidence="1 2">PCC 7113</strain>
    </source>
</reference>
<dbReference type="Proteomes" id="UP000010471">
    <property type="component" value="Chromosome"/>
</dbReference>